<feature type="compositionally biased region" description="Low complexity" evidence="1">
    <location>
        <begin position="1"/>
        <end position="19"/>
    </location>
</feature>
<reference evidence="2 3" key="1">
    <citation type="journal article" date="2008" name="Nature">
        <title>The genome of Laccaria bicolor provides insights into mycorrhizal symbiosis.</title>
        <authorList>
            <person name="Martin F."/>
            <person name="Aerts A."/>
            <person name="Ahren D."/>
            <person name="Brun A."/>
            <person name="Danchin E.G.J."/>
            <person name="Duchaussoy F."/>
            <person name="Gibon J."/>
            <person name="Kohler A."/>
            <person name="Lindquist E."/>
            <person name="Pereda V."/>
            <person name="Salamov A."/>
            <person name="Shapiro H.J."/>
            <person name="Wuyts J."/>
            <person name="Blaudez D."/>
            <person name="Buee M."/>
            <person name="Brokstein P."/>
            <person name="Canbaeck B."/>
            <person name="Cohen D."/>
            <person name="Courty P.E."/>
            <person name="Coutinho P.M."/>
            <person name="Delaruelle C."/>
            <person name="Detter J.C."/>
            <person name="Deveau A."/>
            <person name="DiFazio S."/>
            <person name="Duplessis S."/>
            <person name="Fraissinet-Tachet L."/>
            <person name="Lucic E."/>
            <person name="Frey-Klett P."/>
            <person name="Fourrey C."/>
            <person name="Feussner I."/>
            <person name="Gay G."/>
            <person name="Grimwood J."/>
            <person name="Hoegger P.J."/>
            <person name="Jain P."/>
            <person name="Kilaru S."/>
            <person name="Labbe J."/>
            <person name="Lin Y.C."/>
            <person name="Legue V."/>
            <person name="Le Tacon F."/>
            <person name="Marmeisse R."/>
            <person name="Melayah D."/>
            <person name="Montanini B."/>
            <person name="Muratet M."/>
            <person name="Nehls U."/>
            <person name="Niculita-Hirzel H."/>
            <person name="Oudot-Le Secq M.P."/>
            <person name="Peter M."/>
            <person name="Quesneville H."/>
            <person name="Rajashekar B."/>
            <person name="Reich M."/>
            <person name="Rouhier N."/>
            <person name="Schmutz J."/>
            <person name="Yin T."/>
            <person name="Chalot M."/>
            <person name="Henrissat B."/>
            <person name="Kuees U."/>
            <person name="Lucas S."/>
            <person name="Van de Peer Y."/>
            <person name="Podila G.K."/>
            <person name="Polle A."/>
            <person name="Pukkila P.J."/>
            <person name="Richardson P.M."/>
            <person name="Rouze P."/>
            <person name="Sanders I.R."/>
            <person name="Stajich J.E."/>
            <person name="Tunlid A."/>
            <person name="Tuskan G."/>
            <person name="Grigoriev I.V."/>
        </authorList>
    </citation>
    <scope>NUCLEOTIDE SEQUENCE [LARGE SCALE GENOMIC DNA]</scope>
    <source>
        <strain evidence="3">S238N-H82 / ATCC MYA-4686</strain>
    </source>
</reference>
<dbReference type="RefSeq" id="XP_001882385.1">
    <property type="nucleotide sequence ID" value="XM_001882350.1"/>
</dbReference>
<dbReference type="OrthoDB" id="3120866at2759"/>
<evidence type="ECO:0000313" key="2">
    <source>
        <dbReference type="EMBL" id="EDR07012.1"/>
    </source>
</evidence>
<protein>
    <submittedName>
        <fullName evidence="2">Predicted protein</fullName>
    </submittedName>
</protein>
<name>B0DEC3_LACBS</name>
<dbReference type="KEGG" id="lbc:LACBIDRAFT_328260"/>
<dbReference type="HOGENOM" id="CLU_1289129_0_0_1"/>
<dbReference type="AlphaFoldDB" id="B0DEC3"/>
<feature type="compositionally biased region" description="Pro residues" evidence="1">
    <location>
        <begin position="20"/>
        <end position="30"/>
    </location>
</feature>
<dbReference type="EMBL" id="DS547106">
    <property type="protein sequence ID" value="EDR07012.1"/>
    <property type="molecule type" value="Genomic_DNA"/>
</dbReference>
<dbReference type="Proteomes" id="UP000001194">
    <property type="component" value="Unassembled WGS sequence"/>
</dbReference>
<feature type="region of interest" description="Disordered" evidence="1">
    <location>
        <begin position="1"/>
        <end position="35"/>
    </location>
</feature>
<proteinExistence type="predicted"/>
<dbReference type="GeneID" id="6077905"/>
<organism evidence="3">
    <name type="scientific">Laccaria bicolor (strain S238N-H82 / ATCC MYA-4686)</name>
    <name type="common">Bicoloured deceiver</name>
    <name type="synonym">Laccaria laccata var. bicolor</name>
    <dbReference type="NCBI Taxonomy" id="486041"/>
    <lineage>
        <taxon>Eukaryota</taxon>
        <taxon>Fungi</taxon>
        <taxon>Dikarya</taxon>
        <taxon>Basidiomycota</taxon>
        <taxon>Agaricomycotina</taxon>
        <taxon>Agaricomycetes</taxon>
        <taxon>Agaricomycetidae</taxon>
        <taxon>Agaricales</taxon>
        <taxon>Agaricineae</taxon>
        <taxon>Hydnangiaceae</taxon>
        <taxon>Laccaria</taxon>
    </lineage>
</organism>
<keyword evidence="3" id="KW-1185">Reference proteome</keyword>
<dbReference type="InParanoid" id="B0DEC3"/>
<evidence type="ECO:0000313" key="3">
    <source>
        <dbReference type="Proteomes" id="UP000001194"/>
    </source>
</evidence>
<evidence type="ECO:0000256" key="1">
    <source>
        <dbReference type="SAM" id="MobiDB-lite"/>
    </source>
</evidence>
<accession>B0DEC3</accession>
<gene>
    <name evidence="2" type="ORF">LACBIDRAFT_328260</name>
</gene>
<sequence>MSSKSLPSTSTPLPINSRPTPSPSHPPPSSYSPHRDFSLSLMRAKYIQNYPPLHLHTRSVLNVQRQRPPLPPSTFLPSDGSTLPFPNRNLPPLASHIPQRPPQTPFLPWHTCGLRFSDSRHIPLLAVGSKRRRASDLAGFWWYMTRMGLESHHVQPMILPPLRSFRAGVDPQYERTGKLLIQALRGDIQLLILTLLKSELDAKVEIWSS</sequence>